<dbReference type="RefSeq" id="WP_169573963.1">
    <property type="nucleotide sequence ID" value="NZ_JABBFV010000010.1"/>
</dbReference>
<keyword evidence="2" id="KW-1185">Reference proteome</keyword>
<gene>
    <name evidence="1" type="ORF">HHL08_14995</name>
</gene>
<organism evidence="1 2">
    <name type="scientific">Sphingobium psychrophilum</name>
    <dbReference type="NCBI Taxonomy" id="2728834"/>
    <lineage>
        <taxon>Bacteria</taxon>
        <taxon>Pseudomonadati</taxon>
        <taxon>Pseudomonadota</taxon>
        <taxon>Alphaproteobacteria</taxon>
        <taxon>Sphingomonadales</taxon>
        <taxon>Sphingomonadaceae</taxon>
        <taxon>Sphingobium</taxon>
    </lineage>
</organism>
<dbReference type="EMBL" id="JABBFV010000010">
    <property type="protein sequence ID" value="NML11439.1"/>
    <property type="molecule type" value="Genomic_DNA"/>
</dbReference>
<comment type="caution">
    <text evidence="1">The sequence shown here is derived from an EMBL/GenBank/DDBJ whole genome shotgun (WGS) entry which is preliminary data.</text>
</comment>
<proteinExistence type="predicted"/>
<accession>A0A7X9ZUM2</accession>
<reference evidence="1 2" key="1">
    <citation type="submission" date="2020-04" db="EMBL/GenBank/DDBJ databases">
        <title>Sphingobium sp. AR-3-1 isolated from Arctic soil.</title>
        <authorList>
            <person name="Dahal R.H."/>
            <person name="Chaudhary D.K."/>
        </authorList>
    </citation>
    <scope>NUCLEOTIDE SEQUENCE [LARGE SCALE GENOMIC DNA]</scope>
    <source>
        <strain evidence="1 2">AR-3-1</strain>
    </source>
</reference>
<dbReference type="Proteomes" id="UP000519023">
    <property type="component" value="Unassembled WGS sequence"/>
</dbReference>
<evidence type="ECO:0000313" key="1">
    <source>
        <dbReference type="EMBL" id="NML11439.1"/>
    </source>
</evidence>
<name>A0A7X9ZUM2_9SPHN</name>
<evidence type="ECO:0000313" key="2">
    <source>
        <dbReference type="Proteomes" id="UP000519023"/>
    </source>
</evidence>
<protein>
    <submittedName>
        <fullName evidence="1">Uncharacterized protein</fullName>
    </submittedName>
</protein>
<sequence>MIRTANGRPLRFFAMVMMGWVAIRLASQEAILPPVQQPYADGRPVPAPAPALLPQAVLASSAVATLPRLETLSSQPLPHIAPRTKTETFGPPPSSNAAMPVDLMDFISFTVAFANRHYASDPEYMSRFQTPTASPSPLITEQKTPDRWRAAAWLLWRPGGARPSGTVPTGQLGGSQTGLRVDYDLTPRASSSTVAYGRLTRALQRPTASEGAVGLSIQPMRAIPISVAVERRIALGNGARNANAVMAVGGFGPVVIAPGVVAEGYGQTGIVGFRRGDAFIDGKFSLSTPLGQSPIRVGAALSGGAQPGVSRLDIGPLVQFRLPLPTVGARIAIEWRERIAGGARPGSGLAITLAADF</sequence>
<dbReference type="AlphaFoldDB" id="A0A7X9ZUM2"/>